<dbReference type="Gene3D" id="2.40.50.1070">
    <property type="match status" value="1"/>
</dbReference>
<evidence type="ECO:0000256" key="2">
    <source>
        <dbReference type="ARBA" id="ARBA00022679"/>
    </source>
</evidence>
<evidence type="ECO:0000256" key="1">
    <source>
        <dbReference type="ARBA" id="ARBA00022603"/>
    </source>
</evidence>
<dbReference type="GO" id="GO:0008168">
    <property type="term" value="F:methyltransferase activity"/>
    <property type="evidence" value="ECO:0007669"/>
    <property type="project" value="UniProtKB-KW"/>
</dbReference>
<dbReference type="EMBL" id="CP089984">
    <property type="protein sequence ID" value="WXB17406.1"/>
    <property type="molecule type" value="Genomic_DNA"/>
</dbReference>
<dbReference type="InterPro" id="IPR012340">
    <property type="entry name" value="NA-bd_OB-fold"/>
</dbReference>
<dbReference type="GO" id="GO:0032259">
    <property type="term" value="P:methylation"/>
    <property type="evidence" value="ECO:0007669"/>
    <property type="project" value="UniProtKB-KW"/>
</dbReference>
<feature type="binding site" evidence="4">
    <location>
        <position position="334"/>
    </location>
    <ligand>
        <name>S-adenosyl-L-methionine</name>
        <dbReference type="ChEBI" id="CHEBI:59789"/>
    </ligand>
</feature>
<evidence type="ECO:0000256" key="4">
    <source>
        <dbReference type="PROSITE-ProRule" id="PRU01024"/>
    </source>
</evidence>
<dbReference type="InterPro" id="IPR010280">
    <property type="entry name" value="U5_MeTrfase_fam"/>
</dbReference>
<feature type="active site" description="Nucleophile" evidence="4">
    <location>
        <position position="402"/>
    </location>
</feature>
<dbReference type="Gene3D" id="3.40.50.150">
    <property type="entry name" value="Vaccinia Virus protein VP39"/>
    <property type="match status" value="1"/>
</dbReference>
<evidence type="ECO:0000313" key="8">
    <source>
        <dbReference type="Proteomes" id="UP001370348"/>
    </source>
</evidence>
<evidence type="ECO:0000256" key="3">
    <source>
        <dbReference type="ARBA" id="ARBA00022691"/>
    </source>
</evidence>
<evidence type="ECO:0000313" key="7">
    <source>
        <dbReference type="EMBL" id="WXB17406.1"/>
    </source>
</evidence>
<protein>
    <submittedName>
        <fullName evidence="7">Methyltransferase</fullName>
    </submittedName>
</protein>
<reference evidence="7 8" key="1">
    <citation type="submission" date="2021-12" db="EMBL/GenBank/DDBJ databases">
        <title>Discovery of the Pendulisporaceae a myxobacterial family with distinct sporulation behavior and unique specialized metabolism.</title>
        <authorList>
            <person name="Garcia R."/>
            <person name="Popoff A."/>
            <person name="Bader C.D."/>
            <person name="Loehr J."/>
            <person name="Walesch S."/>
            <person name="Walt C."/>
            <person name="Boldt J."/>
            <person name="Bunk B."/>
            <person name="Haeckl F.J.F.P.J."/>
            <person name="Gunesch A.P."/>
            <person name="Birkelbach J."/>
            <person name="Nuebel U."/>
            <person name="Pietschmann T."/>
            <person name="Bach T."/>
            <person name="Mueller R."/>
        </authorList>
    </citation>
    <scope>NUCLEOTIDE SEQUENCE [LARGE SCALE GENOMIC DNA]</scope>
    <source>
        <strain evidence="7 8">MSr11954</strain>
    </source>
</reference>
<feature type="binding site" evidence="4">
    <location>
        <position position="376"/>
    </location>
    <ligand>
        <name>S-adenosyl-L-methionine</name>
        <dbReference type="ChEBI" id="CHEBI:59789"/>
    </ligand>
</feature>
<keyword evidence="3 4" id="KW-0949">S-adenosyl-L-methionine</keyword>
<dbReference type="PROSITE" id="PS51687">
    <property type="entry name" value="SAM_MT_RNA_M5U"/>
    <property type="match status" value="1"/>
</dbReference>
<evidence type="ECO:0000259" key="6">
    <source>
        <dbReference type="Pfam" id="PF05175"/>
    </source>
</evidence>
<dbReference type="PROSITE" id="PS01230">
    <property type="entry name" value="TRMA_1"/>
    <property type="match status" value="1"/>
</dbReference>
<dbReference type="RefSeq" id="WP_394827038.1">
    <property type="nucleotide sequence ID" value="NZ_CP089984.1"/>
</dbReference>
<sequence length="446" mass="47908">MQTPRKKMRSARSLDPAMELAIVEVAPGGDGVAIVERAGERRAVFVRGAAQGDRIEAKVDFRSRPAHGQLERVLSPGADRVDPACPHAQRCGGCNWMHLTTNAQTRIHLEQLRAALPEAWRETDVRAVPAVTRELGYRTRARVHVRASGGRAIVGMHAPSSHDPVEVDACRVLHPSLERARLGLGALFERAHGTGEVELALGHPAASERPHVLAVRWSSVLPPEVYARFERALSPAGLAGASIVCGEATRPAIIGDPTPWMRGPDGSPLRLAVGGFAQASEEGNHKLAQRVAELASEAMAAATDRTNVVELYAGAGNFTVLLARIPHAQTVAVESNADACRAAQENLSARSLAAKVVLADASSYALPKSLQLLVLDPPRTGARAVAERLRAQPARFVLYVSCDLATLGRDLAILAPVYRPRAIEAFELFPQTSHLETVVLLERHRS</sequence>
<keyword evidence="2 4" id="KW-0808">Transferase</keyword>
<organism evidence="7 8">
    <name type="scientific">Pendulispora albinea</name>
    <dbReference type="NCBI Taxonomy" id="2741071"/>
    <lineage>
        <taxon>Bacteria</taxon>
        <taxon>Pseudomonadati</taxon>
        <taxon>Myxococcota</taxon>
        <taxon>Myxococcia</taxon>
        <taxon>Myxococcales</taxon>
        <taxon>Sorangiineae</taxon>
        <taxon>Pendulisporaceae</taxon>
        <taxon>Pendulispora</taxon>
    </lineage>
</organism>
<dbReference type="Proteomes" id="UP001370348">
    <property type="component" value="Chromosome"/>
</dbReference>
<feature type="active site" evidence="5">
    <location>
        <position position="402"/>
    </location>
</feature>
<feature type="binding site" evidence="4">
    <location>
        <position position="278"/>
    </location>
    <ligand>
        <name>S-adenosyl-L-methionine</name>
        <dbReference type="ChEBI" id="CHEBI:59789"/>
    </ligand>
</feature>
<dbReference type="InterPro" id="IPR029063">
    <property type="entry name" value="SAM-dependent_MTases_sf"/>
</dbReference>
<dbReference type="PANTHER" id="PTHR11061:SF30">
    <property type="entry name" value="TRNA (URACIL(54)-C(5))-METHYLTRANSFERASE"/>
    <property type="match status" value="1"/>
</dbReference>
<name>A0ABZ2M2G4_9BACT</name>
<gene>
    <name evidence="7" type="ORF">LZC94_09000</name>
</gene>
<dbReference type="Gene3D" id="2.40.50.140">
    <property type="entry name" value="Nucleic acid-binding proteins"/>
    <property type="match status" value="1"/>
</dbReference>
<accession>A0ABZ2M2G4</accession>
<evidence type="ECO:0000256" key="5">
    <source>
        <dbReference type="PROSITE-ProRule" id="PRU10015"/>
    </source>
</evidence>
<feature type="domain" description="Methyltransferase small" evidence="6">
    <location>
        <begin position="300"/>
        <end position="384"/>
    </location>
</feature>
<dbReference type="InterPro" id="IPR030390">
    <property type="entry name" value="MeTrfase_TrmA_AS"/>
</dbReference>
<feature type="binding site" evidence="4">
    <location>
        <position position="312"/>
    </location>
    <ligand>
        <name>S-adenosyl-L-methionine</name>
        <dbReference type="ChEBI" id="CHEBI:59789"/>
    </ligand>
</feature>
<dbReference type="SUPFAM" id="SSF53335">
    <property type="entry name" value="S-adenosyl-L-methionine-dependent methyltransferases"/>
    <property type="match status" value="1"/>
</dbReference>
<keyword evidence="1 4" id="KW-0489">Methyltransferase</keyword>
<comment type="similarity">
    <text evidence="4">Belongs to the class I-like SAM-binding methyltransferase superfamily. RNA M5U methyltransferase family.</text>
</comment>
<proteinExistence type="inferred from homology"/>
<dbReference type="PANTHER" id="PTHR11061">
    <property type="entry name" value="RNA M5U METHYLTRANSFERASE"/>
    <property type="match status" value="1"/>
</dbReference>
<dbReference type="CDD" id="cd02440">
    <property type="entry name" value="AdoMet_MTases"/>
    <property type="match status" value="1"/>
</dbReference>
<dbReference type="InterPro" id="IPR007848">
    <property type="entry name" value="Small_mtfrase_dom"/>
</dbReference>
<keyword evidence="8" id="KW-1185">Reference proteome</keyword>
<dbReference type="Pfam" id="PF05175">
    <property type="entry name" value="MTS"/>
    <property type="match status" value="1"/>
</dbReference>